<dbReference type="PROSITE" id="PS51044">
    <property type="entry name" value="ZF_SP_RING"/>
    <property type="match status" value="1"/>
</dbReference>
<dbReference type="InParanoid" id="A0A3B1IG76"/>
<keyword evidence="4" id="KW-0808">Transferase</keyword>
<evidence type="ECO:0000259" key="11">
    <source>
        <dbReference type="PROSITE" id="PS50800"/>
    </source>
</evidence>
<dbReference type="GO" id="GO:0003712">
    <property type="term" value="F:transcription coregulator activity"/>
    <property type="evidence" value="ECO:0007669"/>
    <property type="project" value="TreeGrafter"/>
</dbReference>
<dbReference type="STRING" id="7994.ENSAMXP00000028917"/>
<dbReference type="Pfam" id="PF02891">
    <property type="entry name" value="zf-MIZ"/>
    <property type="match status" value="1"/>
</dbReference>
<dbReference type="UniPathway" id="UPA00886"/>
<proteinExistence type="inferred from homology"/>
<dbReference type="InterPro" id="IPR003034">
    <property type="entry name" value="SAP_dom"/>
</dbReference>
<dbReference type="PROSITE" id="PS50800">
    <property type="entry name" value="SAP"/>
    <property type="match status" value="1"/>
</dbReference>
<feature type="domain" description="SAP" evidence="11">
    <location>
        <begin position="14"/>
        <end position="48"/>
    </location>
</feature>
<dbReference type="SUPFAM" id="SSF57850">
    <property type="entry name" value="RING/U-box"/>
    <property type="match status" value="1"/>
</dbReference>
<dbReference type="Proteomes" id="UP000018467">
    <property type="component" value="Unassembled WGS sequence"/>
</dbReference>
<dbReference type="SMART" id="SM00513">
    <property type="entry name" value="SAP"/>
    <property type="match status" value="1"/>
</dbReference>
<name>A0A3B1IG76_ASTMX</name>
<dbReference type="PANTHER" id="PTHR10782">
    <property type="entry name" value="ZINC FINGER MIZ DOMAIN-CONTAINING PROTEIN"/>
    <property type="match status" value="1"/>
</dbReference>
<reference evidence="15" key="1">
    <citation type="submission" date="2013-03" db="EMBL/GenBank/DDBJ databases">
        <authorList>
            <person name="Jeffery W."/>
            <person name="Warren W."/>
            <person name="Wilson R.K."/>
        </authorList>
    </citation>
    <scope>NUCLEOTIDE SEQUENCE</scope>
    <source>
        <strain evidence="15">female</strain>
    </source>
</reference>
<reference evidence="15" key="2">
    <citation type="journal article" date="2014" name="Nat. Commun.">
        <title>The cavefish genome reveals candidate genes for eye loss.</title>
        <authorList>
            <person name="McGaugh S.E."/>
            <person name="Gross J.B."/>
            <person name="Aken B."/>
            <person name="Blin M."/>
            <person name="Borowsky R."/>
            <person name="Chalopin D."/>
            <person name="Hinaux H."/>
            <person name="Jeffery W.R."/>
            <person name="Keene A."/>
            <person name="Ma L."/>
            <person name="Minx P."/>
            <person name="Murphy D."/>
            <person name="O'Quin K.E."/>
            <person name="Retaux S."/>
            <person name="Rohner N."/>
            <person name="Searle S.M."/>
            <person name="Stahl B.A."/>
            <person name="Tabin C."/>
            <person name="Volff J.N."/>
            <person name="Yoshizawa M."/>
            <person name="Warren W.C."/>
        </authorList>
    </citation>
    <scope>NUCLEOTIDE SEQUENCE [LARGE SCALE GENOMIC DNA]</scope>
    <source>
        <strain evidence="15">female</strain>
    </source>
</reference>
<dbReference type="Bgee" id="ENSAMXG00000040409">
    <property type="expression patterns" value="Expressed in testis and 2 other cell types or tissues"/>
</dbReference>
<dbReference type="InterPro" id="IPR036361">
    <property type="entry name" value="SAP_dom_sf"/>
</dbReference>
<dbReference type="InterPro" id="IPR013083">
    <property type="entry name" value="Znf_RING/FYVE/PHD"/>
</dbReference>
<feature type="domain" description="PINIT" evidence="13">
    <location>
        <begin position="104"/>
        <end position="258"/>
    </location>
</feature>
<evidence type="ECO:0000256" key="1">
    <source>
        <dbReference type="ARBA" id="ARBA00004123"/>
    </source>
</evidence>
<reference evidence="14" key="4">
    <citation type="submission" date="2025-09" db="UniProtKB">
        <authorList>
            <consortium name="Ensembl"/>
        </authorList>
    </citation>
    <scope>IDENTIFICATION</scope>
</reference>
<keyword evidence="5" id="KW-0479">Metal-binding</keyword>
<keyword evidence="15" id="KW-1185">Reference proteome</keyword>
<keyword evidence="7" id="KW-0833">Ubl conjugation pathway</keyword>
<evidence type="ECO:0000313" key="14">
    <source>
        <dbReference type="Ensembl" id="ENSAMXP00000028917.1"/>
    </source>
</evidence>
<sequence length="432" mass="48515">MGMSAELLEATNMVKSLRVAELREFLSSIGKSKKGLKKELVQRVTGLLQKEKRPDLLSTIQELYKLRQSTTGKNRRSQVISIPPSPEVIAMPTAECLSKPDVVTPSLVSEPQMIKLPFYQTLETIVPLVPLVPVSALKLQTDSITVCLTPNQWTQIRSSQGSNSKLKSFQVVLRMCYTESVGVEDDQYPPKISVLVNGIECDLQIRYASSKEGLEPSRPCCPINLTPLLRQTAVNRVTVMWGNYGKHYSVAVYLVRAFTSTDLFEHLQNKAVESEEHCRQRICEKLCCDAENEIATTGLQVSLICPLAKTRMSAPCRAQPCAHLQCFDAAFYLQMNERKPRWTCPVCHKPALFETLQIDSLLSNILQSTEEDVEVIEYLSNGSWRPVREECESNKTPDHSSLSLKSEPVLLDDVVDLTQCSTDDDDCIDDKW</sequence>
<dbReference type="AlphaFoldDB" id="A0A3B1IG76"/>
<evidence type="ECO:0000256" key="3">
    <source>
        <dbReference type="ARBA" id="ARBA00005383"/>
    </source>
</evidence>
<dbReference type="FunCoup" id="A0A3B1IG76">
    <property type="interactions" value="11"/>
</dbReference>
<evidence type="ECO:0000313" key="15">
    <source>
        <dbReference type="Proteomes" id="UP000018467"/>
    </source>
</evidence>
<dbReference type="PANTHER" id="PTHR10782:SF9">
    <property type="entry name" value="E3 SUMO-PROTEIN LIGASE PIAS4"/>
    <property type="match status" value="1"/>
</dbReference>
<evidence type="ECO:0000256" key="7">
    <source>
        <dbReference type="ARBA" id="ARBA00022786"/>
    </source>
</evidence>
<comment type="pathway">
    <text evidence="2">Protein modification; protein sumoylation.</text>
</comment>
<evidence type="ECO:0000256" key="10">
    <source>
        <dbReference type="PROSITE-ProRule" id="PRU00452"/>
    </source>
</evidence>
<dbReference type="PROSITE" id="PS51466">
    <property type="entry name" value="PINIT"/>
    <property type="match status" value="1"/>
</dbReference>
<accession>A0A3B1IG76</accession>
<comment type="subcellular location">
    <subcellularLocation>
        <location evidence="1">Nucleus</location>
    </subcellularLocation>
</comment>
<dbReference type="InterPro" id="IPR038654">
    <property type="entry name" value="PINIT_sf"/>
</dbReference>
<reference evidence="14" key="3">
    <citation type="submission" date="2025-08" db="UniProtKB">
        <authorList>
            <consortium name="Ensembl"/>
        </authorList>
    </citation>
    <scope>IDENTIFICATION</scope>
</reference>
<dbReference type="GO" id="GO:0008270">
    <property type="term" value="F:zinc ion binding"/>
    <property type="evidence" value="ECO:0007669"/>
    <property type="project" value="UniProtKB-KW"/>
</dbReference>
<evidence type="ECO:0000256" key="6">
    <source>
        <dbReference type="ARBA" id="ARBA00022771"/>
    </source>
</evidence>
<dbReference type="FunFam" id="2.60.120.780:FF:000001">
    <property type="entry name" value="E3 SUMO-protein ligase PIAS2 isoform X1"/>
    <property type="match status" value="1"/>
</dbReference>
<evidence type="ECO:0000256" key="2">
    <source>
        <dbReference type="ARBA" id="ARBA00004718"/>
    </source>
</evidence>
<dbReference type="Gene3D" id="2.60.120.780">
    <property type="entry name" value="PINIT domain"/>
    <property type="match status" value="1"/>
</dbReference>
<organism evidence="14 15">
    <name type="scientific">Astyanax mexicanus</name>
    <name type="common">Blind cave fish</name>
    <name type="synonym">Astyanax fasciatus mexicanus</name>
    <dbReference type="NCBI Taxonomy" id="7994"/>
    <lineage>
        <taxon>Eukaryota</taxon>
        <taxon>Metazoa</taxon>
        <taxon>Chordata</taxon>
        <taxon>Craniata</taxon>
        <taxon>Vertebrata</taxon>
        <taxon>Euteleostomi</taxon>
        <taxon>Actinopterygii</taxon>
        <taxon>Neopterygii</taxon>
        <taxon>Teleostei</taxon>
        <taxon>Ostariophysi</taxon>
        <taxon>Characiformes</taxon>
        <taxon>Characoidei</taxon>
        <taxon>Acestrorhamphidae</taxon>
        <taxon>Acestrorhamphinae</taxon>
        <taxon>Astyanax</taxon>
    </lineage>
</organism>
<dbReference type="GO" id="GO:0061665">
    <property type="term" value="F:SUMO ligase activity"/>
    <property type="evidence" value="ECO:0007669"/>
    <property type="project" value="TreeGrafter"/>
</dbReference>
<dbReference type="Gene3D" id="1.10.720.30">
    <property type="entry name" value="SAP domain"/>
    <property type="match status" value="1"/>
</dbReference>
<evidence type="ECO:0000256" key="5">
    <source>
        <dbReference type="ARBA" id="ARBA00022723"/>
    </source>
</evidence>
<dbReference type="Pfam" id="PF14324">
    <property type="entry name" value="PINIT"/>
    <property type="match status" value="1"/>
</dbReference>
<dbReference type="GO" id="GO:0016925">
    <property type="term" value="P:protein sumoylation"/>
    <property type="evidence" value="ECO:0007669"/>
    <property type="project" value="UniProtKB-UniPathway"/>
</dbReference>
<evidence type="ECO:0000256" key="8">
    <source>
        <dbReference type="ARBA" id="ARBA00022833"/>
    </source>
</evidence>
<dbReference type="InterPro" id="IPR023321">
    <property type="entry name" value="PINIT"/>
</dbReference>
<dbReference type="GO" id="GO:0006357">
    <property type="term" value="P:regulation of transcription by RNA polymerase II"/>
    <property type="evidence" value="ECO:0007669"/>
    <property type="project" value="TreeGrafter"/>
</dbReference>
<feature type="domain" description="SP-RING-type" evidence="12">
    <location>
        <begin position="290"/>
        <end position="371"/>
    </location>
</feature>
<comment type="similarity">
    <text evidence="3">Belongs to the PIAS family.</text>
</comment>
<evidence type="ECO:0000256" key="9">
    <source>
        <dbReference type="ARBA" id="ARBA00023242"/>
    </source>
</evidence>
<dbReference type="InterPro" id="IPR004181">
    <property type="entry name" value="Znf_MIZ"/>
</dbReference>
<keyword evidence="8" id="KW-0862">Zinc</keyword>
<protein>
    <submittedName>
        <fullName evidence="14">Protein inhibitor of activated STAT, 4b</fullName>
    </submittedName>
</protein>
<evidence type="ECO:0000259" key="12">
    <source>
        <dbReference type="PROSITE" id="PS51044"/>
    </source>
</evidence>
<dbReference type="GO" id="GO:0000785">
    <property type="term" value="C:chromatin"/>
    <property type="evidence" value="ECO:0007669"/>
    <property type="project" value="TreeGrafter"/>
</dbReference>
<keyword evidence="6 10" id="KW-0863">Zinc-finger</keyword>
<dbReference type="Pfam" id="PF02037">
    <property type="entry name" value="SAP"/>
    <property type="match status" value="1"/>
</dbReference>
<dbReference type="SUPFAM" id="SSF68906">
    <property type="entry name" value="SAP domain"/>
    <property type="match status" value="1"/>
</dbReference>
<evidence type="ECO:0000256" key="4">
    <source>
        <dbReference type="ARBA" id="ARBA00022679"/>
    </source>
</evidence>
<dbReference type="Gene3D" id="3.30.40.10">
    <property type="entry name" value="Zinc/RING finger domain, C3HC4 (zinc finger)"/>
    <property type="match status" value="1"/>
</dbReference>
<evidence type="ECO:0000259" key="13">
    <source>
        <dbReference type="PROSITE" id="PS51466"/>
    </source>
</evidence>
<dbReference type="GO" id="GO:0005634">
    <property type="term" value="C:nucleus"/>
    <property type="evidence" value="ECO:0007669"/>
    <property type="project" value="UniProtKB-SubCell"/>
</dbReference>
<keyword evidence="9" id="KW-0539">Nucleus</keyword>
<dbReference type="GeneTree" id="ENSGT01030000234539"/>
<dbReference type="Ensembl" id="ENSAMXT00000056892.1">
    <property type="protein sequence ID" value="ENSAMXP00000028917.1"/>
    <property type="gene ID" value="ENSAMXG00000040409.1"/>
</dbReference>